<accession>A0A3R7DZU0</accession>
<dbReference type="GO" id="GO:0016705">
    <property type="term" value="F:oxidoreductase activity, acting on paired donors, with incorporation or reduction of molecular oxygen"/>
    <property type="evidence" value="ECO:0007669"/>
    <property type="project" value="InterPro"/>
</dbReference>
<sequence>MNGTDPSDLHFGCQVVTYGDVSGTVEQAKRAEAAGFDVLTLPDHLFHPTGSDEFLVDPPWEAFTVLGAIAQHTDSATIMPGVTDSVRRHPTELAHSTATLDRMTDGRAGLGIGAGEAFNFTPMTDIEWDDPFSQFVEAVKVIDGLWNSRADDPFNFDGDFYGLEDAHMGLDPVQEPRPPIWVGGYGPSMRGFAGAVADGWFPWIHSPEQYAADLERVLSAAEDRGRDPESIDRAVMVPTTVTDDADEAREIAVERNRTTLALRPPLLAEMGYEEIADETPIMREMAFTDEQEEQLLAAAERIPAEAVDDVTISGDPERAIERIEAFADAGVDNLVLIPVGDFDETLRHYEDEIIPYFCER</sequence>
<dbReference type="EMBL" id="RAPO01000002">
    <property type="protein sequence ID" value="RKD95549.1"/>
    <property type="molecule type" value="Genomic_DNA"/>
</dbReference>
<gene>
    <name evidence="3" type="ORF">ATJ93_2407</name>
</gene>
<dbReference type="AlphaFoldDB" id="A0A3R7DZU0"/>
<dbReference type="SUPFAM" id="SSF51679">
    <property type="entry name" value="Bacterial luciferase-like"/>
    <property type="match status" value="1"/>
</dbReference>
<dbReference type="OrthoDB" id="7684at2157"/>
<dbReference type="RefSeq" id="WP_120244807.1">
    <property type="nucleotide sequence ID" value="NZ_RAPO01000002.1"/>
</dbReference>
<dbReference type="InterPro" id="IPR050564">
    <property type="entry name" value="F420-G6PD/mer"/>
</dbReference>
<dbReference type="Gene3D" id="3.20.20.30">
    <property type="entry name" value="Luciferase-like domain"/>
    <property type="match status" value="1"/>
</dbReference>
<dbReference type="Proteomes" id="UP000283805">
    <property type="component" value="Unassembled WGS sequence"/>
</dbReference>
<evidence type="ECO:0000313" key="4">
    <source>
        <dbReference type="Proteomes" id="UP000283805"/>
    </source>
</evidence>
<comment type="caution">
    <text evidence="3">The sequence shown here is derived from an EMBL/GenBank/DDBJ whole genome shotgun (WGS) entry which is preliminary data.</text>
</comment>
<dbReference type="Pfam" id="PF00296">
    <property type="entry name" value="Bac_luciferase"/>
    <property type="match status" value="1"/>
</dbReference>
<dbReference type="InterPro" id="IPR036661">
    <property type="entry name" value="Luciferase-like_sf"/>
</dbReference>
<proteinExistence type="predicted"/>
<keyword evidence="1" id="KW-0560">Oxidoreductase</keyword>
<evidence type="ECO:0000313" key="3">
    <source>
        <dbReference type="EMBL" id="RKD95549.1"/>
    </source>
</evidence>
<keyword evidence="4" id="KW-1185">Reference proteome</keyword>
<dbReference type="PANTHER" id="PTHR43244">
    <property type="match status" value="1"/>
</dbReference>
<organism evidence="3 4">
    <name type="scientific">Halopiger aswanensis</name>
    <dbReference type="NCBI Taxonomy" id="148449"/>
    <lineage>
        <taxon>Archaea</taxon>
        <taxon>Methanobacteriati</taxon>
        <taxon>Methanobacteriota</taxon>
        <taxon>Stenosarchaea group</taxon>
        <taxon>Halobacteria</taxon>
        <taxon>Halobacteriales</taxon>
        <taxon>Natrialbaceae</taxon>
        <taxon>Halopiger</taxon>
    </lineage>
</organism>
<dbReference type="InterPro" id="IPR011251">
    <property type="entry name" value="Luciferase-like_dom"/>
</dbReference>
<reference evidence="3 4" key="1">
    <citation type="submission" date="2018-09" db="EMBL/GenBank/DDBJ databases">
        <title>Genomic Encyclopedia of Archaeal and Bacterial Type Strains, Phase II (KMG-II): from individual species to whole genera.</title>
        <authorList>
            <person name="Goeker M."/>
        </authorList>
    </citation>
    <scope>NUCLEOTIDE SEQUENCE [LARGE SCALE GENOMIC DNA]</scope>
    <source>
        <strain evidence="3 4">DSM 13151</strain>
    </source>
</reference>
<name>A0A3R7DZU0_9EURY</name>
<protein>
    <submittedName>
        <fullName evidence="3">Phthiodiolone/phenolphthiodiolone dimycocerosates ketoreductase</fullName>
    </submittedName>
</protein>
<feature type="domain" description="Luciferase-like" evidence="2">
    <location>
        <begin position="12"/>
        <end position="332"/>
    </location>
</feature>
<evidence type="ECO:0000256" key="1">
    <source>
        <dbReference type="ARBA" id="ARBA00023002"/>
    </source>
</evidence>
<evidence type="ECO:0000259" key="2">
    <source>
        <dbReference type="Pfam" id="PF00296"/>
    </source>
</evidence>
<dbReference type="PANTHER" id="PTHR43244:SF1">
    <property type="entry name" value="5,10-METHYLENETETRAHYDROMETHANOPTERIN REDUCTASE"/>
    <property type="match status" value="1"/>
</dbReference>